<organism evidence="1">
    <name type="scientific">Neisseria gonorrhoeae</name>
    <dbReference type="NCBI Taxonomy" id="485"/>
    <lineage>
        <taxon>Bacteria</taxon>
        <taxon>Pseudomonadati</taxon>
        <taxon>Pseudomonadota</taxon>
        <taxon>Betaproteobacteria</taxon>
        <taxon>Neisseriales</taxon>
        <taxon>Neisseriaceae</taxon>
        <taxon>Neisseria</taxon>
    </lineage>
</organism>
<keyword evidence="1" id="KW-0547">Nucleotide-binding</keyword>
<name>A0A378VYR6_NEIGO</name>
<keyword evidence="1" id="KW-0067">ATP-binding</keyword>
<proteinExistence type="predicted"/>
<accession>A0A378VYR6</accession>
<gene>
    <name evidence="1" type="primary">rep_2</name>
    <name evidence="1" type="ORF">NCTC11421_01656</name>
</gene>
<sequence length="106" mass="11751">MIVNVGYLPHTVAAITFTNKPLRKCRSASPNAAQTANARADDLHVPFFGHEDSARRGEPYRLQKNFSILDSTDSAKIIGELLGGTGKKPYSRRSTRFPFGKRFKNA</sequence>
<keyword evidence="1" id="KW-0347">Helicase</keyword>
<dbReference type="AlphaFoldDB" id="A0A378VYR6"/>
<protein>
    <submittedName>
        <fullName evidence="1">ATP-dependent DNA helicase</fullName>
    </submittedName>
</protein>
<reference evidence="1" key="1">
    <citation type="submission" date="2018-06" db="EMBL/GenBank/DDBJ databases">
        <authorList>
            <consortium name="Pathogen Informatics"/>
            <person name="Doyle S."/>
        </authorList>
    </citation>
    <scope>NUCLEOTIDE SEQUENCE [LARGE SCALE GENOMIC DNA]</scope>
    <source>
        <strain evidence="1">NCTC11421</strain>
    </source>
</reference>
<dbReference type="EMBL" id="UGRI01000001">
    <property type="protein sequence ID" value="SUA21778.1"/>
    <property type="molecule type" value="Genomic_DNA"/>
</dbReference>
<keyword evidence="1" id="KW-0378">Hydrolase</keyword>
<evidence type="ECO:0000313" key="1">
    <source>
        <dbReference type="EMBL" id="SUA21778.1"/>
    </source>
</evidence>
<dbReference type="GO" id="GO:0004386">
    <property type="term" value="F:helicase activity"/>
    <property type="evidence" value="ECO:0007669"/>
    <property type="project" value="UniProtKB-KW"/>
</dbReference>